<reference evidence="2 3" key="1">
    <citation type="submission" date="2024-03" db="EMBL/GenBank/DDBJ databases">
        <authorList>
            <person name="Martinez-Hernandez J."/>
        </authorList>
    </citation>
    <scope>NUCLEOTIDE SEQUENCE [LARGE SCALE GENOMIC DNA]</scope>
</reference>
<name>A0AAV1YHL3_LUPLU</name>
<dbReference type="EMBL" id="CAXHTB010000025">
    <property type="protein sequence ID" value="CAL0333527.1"/>
    <property type="molecule type" value="Genomic_DNA"/>
</dbReference>
<organism evidence="2 3">
    <name type="scientific">Lupinus luteus</name>
    <name type="common">European yellow lupine</name>
    <dbReference type="NCBI Taxonomy" id="3873"/>
    <lineage>
        <taxon>Eukaryota</taxon>
        <taxon>Viridiplantae</taxon>
        <taxon>Streptophyta</taxon>
        <taxon>Embryophyta</taxon>
        <taxon>Tracheophyta</taxon>
        <taxon>Spermatophyta</taxon>
        <taxon>Magnoliopsida</taxon>
        <taxon>eudicotyledons</taxon>
        <taxon>Gunneridae</taxon>
        <taxon>Pentapetalae</taxon>
        <taxon>rosids</taxon>
        <taxon>fabids</taxon>
        <taxon>Fabales</taxon>
        <taxon>Fabaceae</taxon>
        <taxon>Papilionoideae</taxon>
        <taxon>50 kb inversion clade</taxon>
        <taxon>genistoids sensu lato</taxon>
        <taxon>core genistoids</taxon>
        <taxon>Genisteae</taxon>
        <taxon>Lupinus</taxon>
    </lineage>
</organism>
<protein>
    <submittedName>
        <fullName evidence="2">Uncharacterized protein</fullName>
    </submittedName>
</protein>
<gene>
    <name evidence="2" type="ORF">LLUT_LOCUS34587</name>
</gene>
<evidence type="ECO:0000313" key="3">
    <source>
        <dbReference type="Proteomes" id="UP001497480"/>
    </source>
</evidence>
<feature type="region of interest" description="Disordered" evidence="1">
    <location>
        <begin position="97"/>
        <end position="121"/>
    </location>
</feature>
<comment type="caution">
    <text evidence="2">The sequence shown here is derived from an EMBL/GenBank/DDBJ whole genome shotgun (WGS) entry which is preliminary data.</text>
</comment>
<dbReference type="AlphaFoldDB" id="A0AAV1YHL3"/>
<dbReference type="Gene3D" id="3.40.30.10">
    <property type="entry name" value="Glutaredoxin"/>
    <property type="match status" value="1"/>
</dbReference>
<sequence>MPDDVTTSLHAHINHPDLDDEEEDFDDFSAFDHSTRHKKEDKHVVILKERNFTIIVENNCFVMLAFNPPWCSDCCNREESANSSSPKVRVMFPKVNGQSHPPEESITSSTSIGQLTSPRHGPHPPWSAILFPPYERSYIYKGGYKEEDAITYKKYMKLVELRHLVKP</sequence>
<accession>A0AAV1YHL3</accession>
<keyword evidence="3" id="KW-1185">Reference proteome</keyword>
<feature type="compositionally biased region" description="Polar residues" evidence="1">
    <location>
        <begin position="105"/>
        <end position="117"/>
    </location>
</feature>
<evidence type="ECO:0000313" key="2">
    <source>
        <dbReference type="EMBL" id="CAL0333527.1"/>
    </source>
</evidence>
<dbReference type="Proteomes" id="UP001497480">
    <property type="component" value="Unassembled WGS sequence"/>
</dbReference>
<evidence type="ECO:0000256" key="1">
    <source>
        <dbReference type="SAM" id="MobiDB-lite"/>
    </source>
</evidence>
<proteinExistence type="predicted"/>